<evidence type="ECO:0000259" key="5">
    <source>
        <dbReference type="PROSITE" id="PS50089"/>
    </source>
</evidence>
<evidence type="ECO:0000313" key="7">
    <source>
        <dbReference type="WBParaSite" id="TMUE_2000006466.1"/>
    </source>
</evidence>
<dbReference type="GO" id="GO:0004842">
    <property type="term" value="F:ubiquitin-protein transferase activity"/>
    <property type="evidence" value="ECO:0007669"/>
    <property type="project" value="TreeGrafter"/>
</dbReference>
<dbReference type="GO" id="GO:0008270">
    <property type="term" value="F:zinc ion binding"/>
    <property type="evidence" value="ECO:0007669"/>
    <property type="project" value="UniProtKB-KW"/>
</dbReference>
<dbReference type="PANTHER" id="PTHR12109">
    <property type="entry name" value="RING FINGER PROTEIN 141-RELATED"/>
    <property type="match status" value="1"/>
</dbReference>
<evidence type="ECO:0000313" key="8">
    <source>
        <dbReference type="WBParaSite" id="TMUE_2000006466.2"/>
    </source>
</evidence>
<dbReference type="InterPro" id="IPR017907">
    <property type="entry name" value="Znf_RING_CS"/>
</dbReference>
<dbReference type="SMART" id="SM00184">
    <property type="entry name" value="RING"/>
    <property type="match status" value="1"/>
</dbReference>
<reference evidence="6" key="2">
    <citation type="submission" date="2014-03" db="EMBL/GenBank/DDBJ databases">
        <title>The whipworm genome and dual-species transcriptomics of an intimate host-pathogen interaction.</title>
        <authorList>
            <person name="Foth B.J."/>
            <person name="Tsai I.J."/>
            <person name="Reid A.J."/>
            <person name="Bancroft A.J."/>
            <person name="Nichol S."/>
            <person name="Tracey A."/>
            <person name="Holroyd N."/>
            <person name="Cotton J.A."/>
            <person name="Stanley E.J."/>
            <person name="Zarowiecki M."/>
            <person name="Liu J.Z."/>
            <person name="Huckvale T."/>
            <person name="Cooper P.J."/>
            <person name="Grencis R.K."/>
            <person name="Berriman M."/>
        </authorList>
    </citation>
    <scope>NUCLEOTIDE SEQUENCE [LARGE SCALE GENOMIC DNA]</scope>
    <source>
        <strain evidence="6">Edinburgh</strain>
    </source>
</reference>
<dbReference type="PANTHER" id="PTHR12109:SF3">
    <property type="entry name" value="RING FINGER PROTEIN 141"/>
    <property type="match status" value="1"/>
</dbReference>
<evidence type="ECO:0000256" key="1">
    <source>
        <dbReference type="ARBA" id="ARBA00022723"/>
    </source>
</evidence>
<dbReference type="Gene3D" id="3.30.40.10">
    <property type="entry name" value="Zinc/RING finger domain, C3HC4 (zinc finger)"/>
    <property type="match status" value="1"/>
</dbReference>
<sequence length="220" mass="25561">MGQVLSGHRTINQELQARCLPWRNAMDALEWSHMSFDEFARHVDVLNYRMRNFKTRCGLQIKFFVSLDESLRSLYQLFVIVTMTQVLPGTDAVVYSSSLNFHEFRKHYALLCSYLDKSCSQLICDAIRVDRNFDSSEATSANSDSRNRYTECCICQERPVDSALPCCHEFCTVCILQWAEYRRTCPMCRRKLKGPEDAWLMPQAPALNTFIDEYASAMMR</sequence>
<reference evidence="6" key="1">
    <citation type="submission" date="2013-11" db="EMBL/GenBank/DDBJ databases">
        <authorList>
            <person name="Aslett M."/>
        </authorList>
    </citation>
    <scope>NUCLEOTIDE SEQUENCE [LARGE SCALE GENOMIC DNA]</scope>
    <source>
        <strain evidence="6">Edinburgh</strain>
    </source>
</reference>
<keyword evidence="2 4" id="KW-0863">Zinc-finger</keyword>
<dbReference type="InterPro" id="IPR001841">
    <property type="entry name" value="Znf_RING"/>
</dbReference>
<name>A0A5S6QGD6_TRIMR</name>
<organism evidence="6 7">
    <name type="scientific">Trichuris muris</name>
    <name type="common">Mouse whipworm</name>
    <dbReference type="NCBI Taxonomy" id="70415"/>
    <lineage>
        <taxon>Eukaryota</taxon>
        <taxon>Metazoa</taxon>
        <taxon>Ecdysozoa</taxon>
        <taxon>Nematoda</taxon>
        <taxon>Enoplea</taxon>
        <taxon>Dorylaimia</taxon>
        <taxon>Trichinellida</taxon>
        <taxon>Trichuridae</taxon>
        <taxon>Trichuris</taxon>
    </lineage>
</organism>
<dbReference type="GO" id="GO:0051865">
    <property type="term" value="P:protein autoubiquitination"/>
    <property type="evidence" value="ECO:0007669"/>
    <property type="project" value="TreeGrafter"/>
</dbReference>
<reference evidence="7" key="3">
    <citation type="submission" date="2019-12" db="UniProtKB">
        <authorList>
            <consortium name="WormBaseParasite"/>
        </authorList>
    </citation>
    <scope>IDENTIFICATION</scope>
</reference>
<keyword evidence="3" id="KW-0862">Zinc</keyword>
<dbReference type="WBParaSite" id="TMUE_2000006466.2">
    <property type="protein sequence ID" value="TMUE_2000006466.2"/>
    <property type="gene ID" value="WBGene00293209"/>
</dbReference>
<keyword evidence="6" id="KW-1185">Reference proteome</keyword>
<dbReference type="WBParaSite" id="TMUE_2000006466.1">
    <property type="protein sequence ID" value="TMUE_2000006466.1"/>
    <property type="gene ID" value="WBGene00293209"/>
</dbReference>
<proteinExistence type="predicted"/>
<dbReference type="AlphaFoldDB" id="A0A5S6QGD6"/>
<dbReference type="PROSITE" id="PS00518">
    <property type="entry name" value="ZF_RING_1"/>
    <property type="match status" value="1"/>
</dbReference>
<keyword evidence="1" id="KW-0479">Metal-binding</keyword>
<dbReference type="InterPro" id="IPR013083">
    <property type="entry name" value="Znf_RING/FYVE/PHD"/>
</dbReference>
<evidence type="ECO:0000256" key="2">
    <source>
        <dbReference type="ARBA" id="ARBA00022771"/>
    </source>
</evidence>
<dbReference type="STRING" id="70415.A0A5S6QGD6"/>
<evidence type="ECO:0000313" key="6">
    <source>
        <dbReference type="Proteomes" id="UP000046395"/>
    </source>
</evidence>
<dbReference type="InterPro" id="IPR047126">
    <property type="entry name" value="RNF141-like"/>
</dbReference>
<dbReference type="SUPFAM" id="SSF57850">
    <property type="entry name" value="RING/U-box"/>
    <property type="match status" value="1"/>
</dbReference>
<dbReference type="PROSITE" id="PS50089">
    <property type="entry name" value="ZF_RING_2"/>
    <property type="match status" value="1"/>
</dbReference>
<dbReference type="Pfam" id="PF13639">
    <property type="entry name" value="zf-RING_2"/>
    <property type="match status" value="1"/>
</dbReference>
<evidence type="ECO:0000256" key="3">
    <source>
        <dbReference type="ARBA" id="ARBA00022833"/>
    </source>
</evidence>
<protein>
    <submittedName>
        <fullName evidence="7 8">RING-type domain-containing protein</fullName>
    </submittedName>
</protein>
<feature type="domain" description="RING-type" evidence="5">
    <location>
        <begin position="152"/>
        <end position="189"/>
    </location>
</feature>
<accession>A0A5S6QGD6</accession>
<evidence type="ECO:0000256" key="4">
    <source>
        <dbReference type="PROSITE-ProRule" id="PRU00175"/>
    </source>
</evidence>
<dbReference type="Proteomes" id="UP000046395">
    <property type="component" value="Unassembled WGS sequence"/>
</dbReference>